<keyword evidence="2" id="KW-1185">Reference proteome</keyword>
<name>E3BQJ4_9VIBR</name>
<dbReference type="RefSeq" id="WP_009603481.1">
    <property type="nucleotide sequence ID" value="NZ_AEIU01000122.1"/>
</dbReference>
<reference evidence="1 2" key="1">
    <citation type="journal article" date="2012" name="Int. J. Syst. Evol. Microbiol.">
        <title>Vibrio caribbeanicus sp. nov., isolated from the marine sponge Scleritoderma cyanea.</title>
        <authorList>
            <person name="Hoffmann M."/>
            <person name="Monday S.R."/>
            <person name="Allard M.W."/>
            <person name="Strain E.A."/>
            <person name="Whittaker P."/>
            <person name="Naum M."/>
            <person name="McCarthy P.J."/>
            <person name="Lopez J.V."/>
            <person name="Fischer M."/>
            <person name="Brown E.W."/>
        </authorList>
    </citation>
    <scope>NUCLEOTIDE SEQUENCE [LARGE SCALE GENOMIC DNA]</scope>
    <source>
        <strain evidence="1 2">ATCC BAA-2122</strain>
    </source>
</reference>
<dbReference type="EMBL" id="AEIU01000122">
    <property type="protein sequence ID" value="EFP94668.1"/>
    <property type="molecule type" value="Genomic_DNA"/>
</dbReference>
<dbReference type="eggNOG" id="ENOG502Z7JD">
    <property type="taxonomic scope" value="Bacteria"/>
</dbReference>
<dbReference type="InterPro" id="IPR021372">
    <property type="entry name" value="DUF2989"/>
</dbReference>
<proteinExistence type="predicted"/>
<dbReference type="OrthoDB" id="5900133at2"/>
<organism evidence="1 2">
    <name type="scientific">Vibrio caribbeanicus ATCC BAA-2122</name>
    <dbReference type="NCBI Taxonomy" id="796620"/>
    <lineage>
        <taxon>Bacteria</taxon>
        <taxon>Pseudomonadati</taxon>
        <taxon>Pseudomonadota</taxon>
        <taxon>Gammaproteobacteria</taxon>
        <taxon>Vibrionales</taxon>
        <taxon>Vibrionaceae</taxon>
        <taxon>Vibrio</taxon>
    </lineage>
</organism>
<accession>E3BQJ4</accession>
<evidence type="ECO:0000313" key="2">
    <source>
        <dbReference type="Proteomes" id="UP000002943"/>
    </source>
</evidence>
<dbReference type="AlphaFoldDB" id="E3BQJ4"/>
<evidence type="ECO:0000313" key="1">
    <source>
        <dbReference type="EMBL" id="EFP94668.1"/>
    </source>
</evidence>
<protein>
    <recommendedName>
        <fullName evidence="3">DUF2989 domain-containing protein</fullName>
    </recommendedName>
</protein>
<dbReference type="PROSITE" id="PS51257">
    <property type="entry name" value="PROKAR_LIPOPROTEIN"/>
    <property type="match status" value="1"/>
</dbReference>
<evidence type="ECO:0008006" key="3">
    <source>
        <dbReference type="Google" id="ProtNLM"/>
    </source>
</evidence>
<dbReference type="Proteomes" id="UP000002943">
    <property type="component" value="Unassembled WGS sequence"/>
</dbReference>
<dbReference type="STRING" id="796620.VIBC2010_16579"/>
<comment type="caution">
    <text evidence="1">The sequence shown here is derived from an EMBL/GenBank/DDBJ whole genome shotgun (WGS) entry which is preliminary data.</text>
</comment>
<gene>
    <name evidence="1" type="ORF">VIBC2010_16579</name>
</gene>
<dbReference type="Pfam" id="PF11207">
    <property type="entry name" value="DUF2989"/>
    <property type="match status" value="1"/>
</dbReference>
<sequence length="273" mass="31287">MKLTKITMAIFVSHALVGCFELNRSTEEVCSNNPSLQCQRLNMGDGQCRVPRTDLVWHRYEGIKKPSIKNKIEEYEALAKYRNCLDLASQIRVKSDDKLKRLRFEALNNTAEDLKLIVKSLEKSESPQALYFLWSQIGDEKAGKRFLLLEGTSALETAEMQHALATYYTNRDPEKTRQLLIRTLELSSKSNLDPEVYTSLASVTYKLGLKKEAYIWTMAAEMADIPIASDKEIQRLYGFQESLYDELDDYADEIESAVMKGRFKESMLPSEKP</sequence>